<comment type="caution">
    <text evidence="1">The sequence shown here is derived from an EMBL/GenBank/DDBJ whole genome shotgun (WGS) entry which is preliminary data.</text>
</comment>
<proteinExistence type="predicted"/>
<dbReference type="Proteomes" id="UP001246858">
    <property type="component" value="Unassembled WGS sequence"/>
</dbReference>
<organism evidence="1 2">
    <name type="scientific">Pedobacter africanus</name>
    <dbReference type="NCBI Taxonomy" id="151894"/>
    <lineage>
        <taxon>Bacteria</taxon>
        <taxon>Pseudomonadati</taxon>
        <taxon>Bacteroidota</taxon>
        <taxon>Sphingobacteriia</taxon>
        <taxon>Sphingobacteriales</taxon>
        <taxon>Sphingobacteriaceae</taxon>
        <taxon>Pedobacter</taxon>
    </lineage>
</organism>
<evidence type="ECO:0000313" key="2">
    <source>
        <dbReference type="Proteomes" id="UP001246858"/>
    </source>
</evidence>
<name>A0ACC6KRP1_9SPHI</name>
<accession>A0ACC6KRP1</accession>
<protein>
    <submittedName>
        <fullName evidence="1">GNAT superfamily N-acetyltransferase</fullName>
    </submittedName>
</protein>
<keyword evidence="2" id="KW-1185">Reference proteome</keyword>
<sequence length="139" mass="16047">MSIRIAKADDAQRICYLLGQLGYPTNPDFMKAKISQLINRPDHLLVVYEETEVEAVMSVHFMPQLPLRGDFAIISYLVVDENIRSKGIGKKLETYCVEQAKARGCDRIQLHSSLKRTGAHKFYEREGYIEYPKYFTKDL</sequence>
<dbReference type="EMBL" id="JAVDTF010000001">
    <property type="protein sequence ID" value="MDR6782020.1"/>
    <property type="molecule type" value="Genomic_DNA"/>
</dbReference>
<evidence type="ECO:0000313" key="1">
    <source>
        <dbReference type="EMBL" id="MDR6782020.1"/>
    </source>
</evidence>
<reference evidence="1" key="1">
    <citation type="submission" date="2023-07" db="EMBL/GenBank/DDBJ databases">
        <title>Sorghum-associated microbial communities from plants grown in Nebraska, USA.</title>
        <authorList>
            <person name="Schachtman D."/>
        </authorList>
    </citation>
    <scope>NUCLEOTIDE SEQUENCE</scope>
    <source>
        <strain evidence="1">2697</strain>
    </source>
</reference>
<gene>
    <name evidence="1" type="ORF">J2X78_000572</name>
</gene>